<reference evidence="4" key="1">
    <citation type="submission" date="2025-08" db="UniProtKB">
        <authorList>
            <consortium name="RefSeq"/>
        </authorList>
    </citation>
    <scope>IDENTIFICATION</scope>
</reference>
<dbReference type="Gene3D" id="3.30.2350.10">
    <property type="entry name" value="Pseudouridine synthase"/>
    <property type="match status" value="1"/>
</dbReference>
<dbReference type="RefSeq" id="XP_014677074.1">
    <property type="nucleotide sequence ID" value="XM_014821588.1"/>
</dbReference>
<dbReference type="InterPro" id="IPR006225">
    <property type="entry name" value="PsdUridine_synth_RluC/D"/>
</dbReference>
<organism evidence="3 4">
    <name type="scientific">Priapulus caudatus</name>
    <name type="common">Priapulid worm</name>
    <dbReference type="NCBI Taxonomy" id="37621"/>
    <lineage>
        <taxon>Eukaryota</taxon>
        <taxon>Metazoa</taxon>
        <taxon>Ecdysozoa</taxon>
        <taxon>Scalidophora</taxon>
        <taxon>Priapulida</taxon>
        <taxon>Priapulimorpha</taxon>
        <taxon>Priapulimorphida</taxon>
        <taxon>Priapulidae</taxon>
        <taxon>Priapulus</taxon>
    </lineage>
</organism>
<dbReference type="Pfam" id="PF00849">
    <property type="entry name" value="PseudoU_synth_2"/>
    <property type="match status" value="1"/>
</dbReference>
<dbReference type="NCBIfam" id="TIGR00005">
    <property type="entry name" value="rluA_subfam"/>
    <property type="match status" value="1"/>
</dbReference>
<proteinExistence type="predicted"/>
<accession>A0ABM1EY03</accession>
<evidence type="ECO:0000313" key="4">
    <source>
        <dbReference type="RefSeq" id="XP_014677074.1"/>
    </source>
</evidence>
<dbReference type="InterPro" id="IPR006224">
    <property type="entry name" value="PsdUridine_synth_RluA-like_CS"/>
</dbReference>
<sequence length="610" mass="67866">MVSVRSLSAYVNIFIGLRPNLRRNLCNFKKEVPLTVTQTLKMCSSSGSSCVGLVGSYEESQLQEIGVTSIESNSAAREDVAPLKNVEPISKKARKRQLRRQRMEEAKKRKIEKKEKKCVFDDEKFSETSYYTENGLRKVYPYNFTFSTYAKGRWVGKKLYDVMTKEFRSYTPERYERNINNGAILINGEPTTLDHLLTDKDLISNTVHRHELAVTMDPIDILHLSDDLLVIDKPSSIPVHPCGRYRHNSIIFILGKQYGLKELRTIHRLDRLTSGVLIFAREWQRANQMTKELVNRDVEKTYVCRVAGKFPDGIITVDQPLDCISQKIGIFWVQPTGKTAQTDFERLSYNGKTSVVRCSPRTGRTHQIRVHLQFLGHAIINDPIYNSDVWGPNAGLGGKYDKTKDEIIRDMLIAHDRDAFADDLDPDNEVATLGGEVTTLDGEVATPGLEVLANAAASVGDSAHHSAIQKPTTPPPSPTAAGAYPTRRAPPPSPPAAAGASPTRRAPSGGTSRCDWRQTLDRYIAAAASAPIRTMLEGAATRTPAAFNAAGAPADDGCDECRRSYRDPVPSELVMYLHALSYKGKDWSYSTKMPEWASEEWIATDPSDAS</sequence>
<dbReference type="InterPro" id="IPR020103">
    <property type="entry name" value="PsdUridine_synth_cat_dom_sf"/>
</dbReference>
<dbReference type="PANTHER" id="PTHR21600:SF40">
    <property type="entry name" value="PSEUDOURIDYLATE SYNTHASE RPUSD2"/>
    <property type="match status" value="1"/>
</dbReference>
<feature type="region of interest" description="Disordered" evidence="1">
    <location>
        <begin position="460"/>
        <end position="514"/>
    </location>
</feature>
<name>A0ABM1EY03_PRICU</name>
<dbReference type="CDD" id="cd02557">
    <property type="entry name" value="PseudoU_synth_ScRIB2"/>
    <property type="match status" value="1"/>
</dbReference>
<dbReference type="GeneID" id="106816939"/>
<evidence type="ECO:0000313" key="3">
    <source>
        <dbReference type="Proteomes" id="UP000695022"/>
    </source>
</evidence>
<feature type="compositionally biased region" description="Low complexity" evidence="1">
    <location>
        <begin position="496"/>
        <end position="508"/>
    </location>
</feature>
<gene>
    <name evidence="4" type="primary">LOC106816939</name>
</gene>
<feature type="domain" description="Pseudouridine synthase RsuA/RluA-like" evidence="2">
    <location>
        <begin position="227"/>
        <end position="373"/>
    </location>
</feature>
<evidence type="ECO:0000256" key="1">
    <source>
        <dbReference type="SAM" id="MobiDB-lite"/>
    </source>
</evidence>
<protein>
    <submittedName>
        <fullName evidence="4">RNA pseudouridylate synthase domain-containing protein 2-like</fullName>
    </submittedName>
</protein>
<dbReference type="InterPro" id="IPR050188">
    <property type="entry name" value="RluA_PseudoU_synthase"/>
</dbReference>
<dbReference type="InterPro" id="IPR006145">
    <property type="entry name" value="PsdUridine_synth_RsuA/RluA"/>
</dbReference>
<dbReference type="PROSITE" id="PS01129">
    <property type="entry name" value="PSI_RLU"/>
    <property type="match status" value="1"/>
</dbReference>
<keyword evidence="3" id="KW-1185">Reference proteome</keyword>
<evidence type="ECO:0000259" key="2">
    <source>
        <dbReference type="Pfam" id="PF00849"/>
    </source>
</evidence>
<dbReference type="SUPFAM" id="SSF55120">
    <property type="entry name" value="Pseudouridine synthase"/>
    <property type="match status" value="1"/>
</dbReference>
<dbReference type="Proteomes" id="UP000695022">
    <property type="component" value="Unplaced"/>
</dbReference>
<dbReference type="PANTHER" id="PTHR21600">
    <property type="entry name" value="MITOCHONDRIAL RNA PSEUDOURIDINE SYNTHASE"/>
    <property type="match status" value="1"/>
</dbReference>